<feature type="domain" description="RlpA-like protein double-psi beta-barrel" evidence="5">
    <location>
        <begin position="21"/>
        <end position="100"/>
    </location>
</feature>
<dbReference type="GO" id="GO:0008932">
    <property type="term" value="F:lytic endotransglycosylase activity"/>
    <property type="evidence" value="ECO:0007669"/>
    <property type="project" value="UniProtKB-UniRule"/>
</dbReference>
<dbReference type="EMBL" id="FUGD01000073">
    <property type="protein sequence ID" value="SJM37124.1"/>
    <property type="molecule type" value="Genomic_DNA"/>
</dbReference>
<dbReference type="InterPro" id="IPR036908">
    <property type="entry name" value="RlpA-like_sf"/>
</dbReference>
<evidence type="ECO:0000313" key="6">
    <source>
        <dbReference type="EMBL" id="SJM37124.1"/>
    </source>
</evidence>
<accession>A0A1R4EF49</accession>
<dbReference type="CDD" id="cd22268">
    <property type="entry name" value="DPBB_RlpA-like"/>
    <property type="match status" value="1"/>
</dbReference>
<evidence type="ECO:0000256" key="3">
    <source>
        <dbReference type="HAMAP-Rule" id="MF_02071"/>
    </source>
</evidence>
<evidence type="ECO:0000259" key="5">
    <source>
        <dbReference type="Pfam" id="PF03330"/>
    </source>
</evidence>
<dbReference type="NCBIfam" id="TIGR00413">
    <property type="entry name" value="rlpA"/>
    <property type="match status" value="1"/>
</dbReference>
<dbReference type="PANTHER" id="PTHR34183">
    <property type="entry name" value="ENDOLYTIC PEPTIDOGLYCAN TRANSGLYCOSYLASE RLPA"/>
    <property type="match status" value="1"/>
</dbReference>
<dbReference type="Proteomes" id="UP000188169">
    <property type="component" value="Unassembled WGS sequence"/>
</dbReference>
<dbReference type="EC" id="4.2.2.-" evidence="3"/>
<feature type="signal peptide" evidence="3">
    <location>
        <begin position="1"/>
        <end position="22"/>
    </location>
</feature>
<dbReference type="AlphaFoldDB" id="A0A1R4EF49"/>
<proteinExistence type="inferred from homology"/>
<dbReference type="SUPFAM" id="SSF50685">
    <property type="entry name" value="Barwin-like endoglucanases"/>
    <property type="match status" value="1"/>
</dbReference>
<dbReference type="InterPro" id="IPR012997">
    <property type="entry name" value="RplA"/>
</dbReference>
<protein>
    <recommendedName>
        <fullName evidence="3">Endolytic peptidoglycan transglycosylase RlpA</fullName>
        <ecNumber evidence="3">4.2.2.-</ecNumber>
    </recommendedName>
</protein>
<keyword evidence="1 3" id="KW-0456">Lyase</keyword>
<dbReference type="STRING" id="1945520.A1019T_01095"/>
<dbReference type="Pfam" id="PF03330">
    <property type="entry name" value="DPBB_1"/>
    <property type="match status" value="1"/>
</dbReference>
<dbReference type="GO" id="GO:0000270">
    <property type="term" value="P:peptidoglycan metabolic process"/>
    <property type="evidence" value="ECO:0007669"/>
    <property type="project" value="UniProtKB-UniRule"/>
</dbReference>
<comment type="similarity">
    <text evidence="3 4">Belongs to the RlpA family.</text>
</comment>
<keyword evidence="2 3" id="KW-0961">Cell wall biogenesis/degradation</keyword>
<dbReference type="Gene3D" id="2.40.40.10">
    <property type="entry name" value="RlpA-like domain"/>
    <property type="match status" value="1"/>
</dbReference>
<evidence type="ECO:0000256" key="1">
    <source>
        <dbReference type="ARBA" id="ARBA00023239"/>
    </source>
</evidence>
<dbReference type="HAMAP" id="MF_02071">
    <property type="entry name" value="RlpA"/>
    <property type="match status" value="1"/>
</dbReference>
<dbReference type="InterPro" id="IPR034718">
    <property type="entry name" value="RlpA"/>
</dbReference>
<dbReference type="PANTHER" id="PTHR34183:SF1">
    <property type="entry name" value="ENDOLYTIC PEPTIDOGLYCAN TRANSGLYCOSYLASE RLPA"/>
    <property type="match status" value="1"/>
</dbReference>
<gene>
    <name evidence="3" type="primary">rlpA</name>
    <name evidence="6" type="ORF">A1019T_01095</name>
</gene>
<comment type="function">
    <text evidence="3">Lytic transglycosylase with a strong preference for naked glycan strands that lack stem peptides.</text>
</comment>
<sequence precursor="true">MKKLLMPFTLLSALMLTVPANAGMASWYGPGFHGKRTASGAIYNMYAMTAAHKSLPFGSKVKVTNLNNNKSVVVKINDRGPFKPGRVIDLSKKANQMINCNLCKVDVEVLSKGDGKYRRR</sequence>
<keyword evidence="3" id="KW-0732">Signal</keyword>
<evidence type="ECO:0000313" key="7">
    <source>
        <dbReference type="Proteomes" id="UP000188169"/>
    </source>
</evidence>
<name>A0A1R4EF49_9GAMM</name>
<evidence type="ECO:0000256" key="2">
    <source>
        <dbReference type="ARBA" id="ARBA00023316"/>
    </source>
</evidence>
<feature type="chain" id="PRO_5013410437" description="Endolytic peptidoglycan transglycosylase RlpA" evidence="3">
    <location>
        <begin position="23"/>
        <end position="120"/>
    </location>
</feature>
<dbReference type="InterPro" id="IPR009009">
    <property type="entry name" value="RlpA-like_DPBB"/>
</dbReference>
<dbReference type="RefSeq" id="WP_077448527.1">
    <property type="nucleotide sequence ID" value="NZ_FUGD01000073.1"/>
</dbReference>
<reference evidence="7" key="1">
    <citation type="submission" date="2017-02" db="EMBL/GenBank/DDBJ databases">
        <authorList>
            <person name="Mornico D."/>
        </authorList>
    </citation>
    <scope>NUCLEOTIDE SEQUENCE [LARGE SCALE GENOMIC DNA]</scope>
</reference>
<dbReference type="GO" id="GO:0071555">
    <property type="term" value="P:cell wall organization"/>
    <property type="evidence" value="ECO:0007669"/>
    <property type="project" value="UniProtKB-KW"/>
</dbReference>
<dbReference type="OrthoDB" id="9779128at2"/>
<keyword evidence="7" id="KW-1185">Reference proteome</keyword>
<organism evidence="6 7">
    <name type="scientific">Psychrobacter pasteurii</name>
    <dbReference type="NCBI Taxonomy" id="1945520"/>
    <lineage>
        <taxon>Bacteria</taxon>
        <taxon>Pseudomonadati</taxon>
        <taxon>Pseudomonadota</taxon>
        <taxon>Gammaproteobacteria</taxon>
        <taxon>Moraxellales</taxon>
        <taxon>Moraxellaceae</taxon>
        <taxon>Psychrobacter</taxon>
    </lineage>
</organism>
<evidence type="ECO:0000256" key="4">
    <source>
        <dbReference type="RuleBase" id="RU003495"/>
    </source>
</evidence>